<dbReference type="OMA" id="MRRFLHC"/>
<keyword evidence="2" id="KW-0479">Metal-binding</keyword>
<dbReference type="CTD" id="36375962"/>
<evidence type="ECO:0000256" key="4">
    <source>
        <dbReference type="ARBA" id="ARBA00022837"/>
    </source>
</evidence>
<sequence>MFNYIITVILPKCYIYVMGKNNSKIKDDSSKKKASKKLTEEELNELESKTYFTKRELKKWYKDFIRDCPSGELKIDEFQNIYKQFFPNGDPTKFASFVFNVFDNNGDGHISFKEFISALSLTSQGSLDEKLDWAFSLYDVDKDGFITKMEMINIVDAIYSMIGNMLELPKDEDTPEKRVEKIFATMDINYDGKLTRDEFKQGSKNDPWIVQALTIDMSSDETNTFE</sequence>
<dbReference type="PROSITE" id="PS50222">
    <property type="entry name" value="EF_HAND_2"/>
    <property type="match status" value="3"/>
</dbReference>
<dbReference type="PROSITE" id="PS00018">
    <property type="entry name" value="EF_HAND_1"/>
    <property type="match status" value="2"/>
</dbReference>
<dbReference type="GeneID" id="36375962"/>
<dbReference type="InterPro" id="IPR002048">
    <property type="entry name" value="EF_hand_dom"/>
</dbReference>
<dbReference type="PRINTS" id="PR00450">
    <property type="entry name" value="RECOVERIN"/>
</dbReference>
<dbReference type="AlphaFoldDB" id="A0A090L1M4"/>
<dbReference type="WBParaSite" id="SRAE_1000185700.1">
    <property type="protein sequence ID" value="SRAE_1000185700.1"/>
    <property type="gene ID" value="WBGene00258467"/>
</dbReference>
<dbReference type="GO" id="GO:0005509">
    <property type="term" value="F:calcium ion binding"/>
    <property type="evidence" value="ECO:0007669"/>
    <property type="project" value="InterPro"/>
</dbReference>
<dbReference type="PANTHER" id="PTHR23055">
    <property type="entry name" value="CALCIUM BINDING PROTEINS"/>
    <property type="match status" value="1"/>
</dbReference>
<dbReference type="RefSeq" id="XP_024502798.1">
    <property type="nucleotide sequence ID" value="XM_024648864.1"/>
</dbReference>
<evidence type="ECO:0000313" key="7">
    <source>
        <dbReference type="Proteomes" id="UP000035682"/>
    </source>
</evidence>
<evidence type="ECO:0000313" key="8">
    <source>
        <dbReference type="WBParaSite" id="SRAE_1000185700.1"/>
    </source>
</evidence>
<dbReference type="InterPro" id="IPR018247">
    <property type="entry name" value="EF_Hand_1_Ca_BS"/>
</dbReference>
<organism evidence="6">
    <name type="scientific">Strongyloides ratti</name>
    <name type="common">Parasitic roundworm</name>
    <dbReference type="NCBI Taxonomy" id="34506"/>
    <lineage>
        <taxon>Eukaryota</taxon>
        <taxon>Metazoa</taxon>
        <taxon>Ecdysozoa</taxon>
        <taxon>Nematoda</taxon>
        <taxon>Chromadorea</taxon>
        <taxon>Rhabditida</taxon>
        <taxon>Tylenchina</taxon>
        <taxon>Panagrolaimomorpha</taxon>
        <taxon>Strongyloidoidea</taxon>
        <taxon>Strongyloididae</taxon>
        <taxon>Strongyloides</taxon>
    </lineage>
</organism>
<feature type="domain" description="EF-hand" evidence="5">
    <location>
        <begin position="90"/>
        <end position="125"/>
    </location>
</feature>
<protein>
    <submittedName>
        <fullName evidence="6 8">Neuronal calcium sensor 1</fullName>
    </submittedName>
</protein>
<evidence type="ECO:0000256" key="2">
    <source>
        <dbReference type="ARBA" id="ARBA00022723"/>
    </source>
</evidence>
<accession>A0A090L1M4</accession>
<gene>
    <name evidence="6 8 9" type="ORF">SRAE_1000185700</name>
</gene>
<keyword evidence="7" id="KW-1185">Reference proteome</keyword>
<dbReference type="Pfam" id="PF00036">
    <property type="entry name" value="EF-hand_1"/>
    <property type="match status" value="1"/>
</dbReference>
<dbReference type="EMBL" id="LN609528">
    <property type="protein sequence ID" value="CEF63597.1"/>
    <property type="molecule type" value="Genomic_DNA"/>
</dbReference>
<evidence type="ECO:0000256" key="1">
    <source>
        <dbReference type="ARBA" id="ARBA00006049"/>
    </source>
</evidence>
<dbReference type="OrthoDB" id="191686at2759"/>
<dbReference type="WormBase" id="SRAE_1000185700">
    <property type="protein sequence ID" value="SRP01714"/>
    <property type="gene ID" value="WBGene00258467"/>
</dbReference>
<reference evidence="8" key="2">
    <citation type="submission" date="2020-12" db="UniProtKB">
        <authorList>
            <consortium name="WormBaseParasite"/>
        </authorList>
    </citation>
    <scope>IDENTIFICATION</scope>
</reference>
<dbReference type="InterPro" id="IPR028846">
    <property type="entry name" value="Recoverin"/>
</dbReference>
<comment type="similarity">
    <text evidence="1">Belongs to the recoverin family.</text>
</comment>
<dbReference type="Pfam" id="PF13499">
    <property type="entry name" value="EF-hand_7"/>
    <property type="match status" value="1"/>
</dbReference>
<dbReference type="PANTHER" id="PTHR23055:SF172">
    <property type="entry name" value="EF-HAND DOMAIN-CONTAINING PROTEIN"/>
    <property type="match status" value="1"/>
</dbReference>
<dbReference type="Gene3D" id="1.10.238.10">
    <property type="entry name" value="EF-hand"/>
    <property type="match status" value="1"/>
</dbReference>
<keyword evidence="3" id="KW-0677">Repeat</keyword>
<dbReference type="SMART" id="SM00054">
    <property type="entry name" value="EFh"/>
    <property type="match status" value="3"/>
</dbReference>
<dbReference type="Proteomes" id="UP000035682">
    <property type="component" value="Unplaced"/>
</dbReference>
<dbReference type="SUPFAM" id="SSF47473">
    <property type="entry name" value="EF-hand"/>
    <property type="match status" value="1"/>
</dbReference>
<evidence type="ECO:0000313" key="6">
    <source>
        <dbReference type="EMBL" id="CEF63597.1"/>
    </source>
</evidence>
<feature type="domain" description="EF-hand" evidence="5">
    <location>
        <begin position="126"/>
        <end position="161"/>
    </location>
</feature>
<name>A0A090L1M4_STRRB</name>
<dbReference type="CDD" id="cd00051">
    <property type="entry name" value="EFh"/>
    <property type="match status" value="2"/>
</dbReference>
<evidence type="ECO:0000259" key="5">
    <source>
        <dbReference type="PROSITE" id="PS50222"/>
    </source>
</evidence>
<dbReference type="InterPro" id="IPR011992">
    <property type="entry name" value="EF-hand-dom_pair"/>
</dbReference>
<dbReference type="FunFam" id="1.10.238.10:FF:000009">
    <property type="entry name" value="Visinin-like protein 1"/>
    <property type="match status" value="1"/>
</dbReference>
<evidence type="ECO:0000313" key="9">
    <source>
        <dbReference type="WormBase" id="SRAE_1000185700"/>
    </source>
</evidence>
<reference evidence="6 7" key="1">
    <citation type="submission" date="2014-09" db="EMBL/GenBank/DDBJ databases">
        <authorList>
            <person name="Martin A.A."/>
        </authorList>
    </citation>
    <scope>NUCLEOTIDE SEQUENCE</scope>
    <source>
        <strain evidence="7">ED321</strain>
        <strain evidence="6">ED321 Heterogonic</strain>
    </source>
</reference>
<dbReference type="STRING" id="34506.A0A090L1M4"/>
<evidence type="ECO:0000256" key="3">
    <source>
        <dbReference type="ARBA" id="ARBA00022737"/>
    </source>
</evidence>
<keyword evidence="4" id="KW-0106">Calcium</keyword>
<proteinExistence type="inferred from homology"/>
<feature type="domain" description="EF-hand" evidence="5">
    <location>
        <begin position="174"/>
        <end position="209"/>
    </location>
</feature>